<feature type="transmembrane region" description="Helical" evidence="2">
    <location>
        <begin position="33"/>
        <end position="56"/>
    </location>
</feature>
<gene>
    <name evidence="3" type="ORF">CVIRNUC_009239</name>
</gene>
<feature type="transmembrane region" description="Helical" evidence="2">
    <location>
        <begin position="151"/>
        <end position="170"/>
    </location>
</feature>
<accession>A0AAV1IGT7</accession>
<evidence type="ECO:0000313" key="3">
    <source>
        <dbReference type="EMBL" id="CAK0786026.1"/>
    </source>
</evidence>
<organism evidence="3 4">
    <name type="scientific">Coccomyxa viridis</name>
    <dbReference type="NCBI Taxonomy" id="1274662"/>
    <lineage>
        <taxon>Eukaryota</taxon>
        <taxon>Viridiplantae</taxon>
        <taxon>Chlorophyta</taxon>
        <taxon>core chlorophytes</taxon>
        <taxon>Trebouxiophyceae</taxon>
        <taxon>Trebouxiophyceae incertae sedis</taxon>
        <taxon>Coccomyxaceae</taxon>
        <taxon>Coccomyxa</taxon>
    </lineage>
</organism>
<evidence type="ECO:0000313" key="4">
    <source>
        <dbReference type="Proteomes" id="UP001314263"/>
    </source>
</evidence>
<feature type="compositionally biased region" description="Basic and acidic residues" evidence="1">
    <location>
        <begin position="233"/>
        <end position="252"/>
    </location>
</feature>
<feature type="transmembrane region" description="Helical" evidence="2">
    <location>
        <begin position="77"/>
        <end position="98"/>
    </location>
</feature>
<keyword evidence="4" id="KW-1185">Reference proteome</keyword>
<evidence type="ECO:0000256" key="1">
    <source>
        <dbReference type="SAM" id="MobiDB-lite"/>
    </source>
</evidence>
<keyword evidence="2" id="KW-0472">Membrane</keyword>
<evidence type="ECO:0000256" key="2">
    <source>
        <dbReference type="SAM" id="Phobius"/>
    </source>
</evidence>
<feature type="transmembrane region" description="Helical" evidence="2">
    <location>
        <begin position="104"/>
        <end position="123"/>
    </location>
</feature>
<proteinExistence type="predicted"/>
<dbReference type="Proteomes" id="UP001314263">
    <property type="component" value="Unassembled WGS sequence"/>
</dbReference>
<reference evidence="3 4" key="1">
    <citation type="submission" date="2023-10" db="EMBL/GenBank/DDBJ databases">
        <authorList>
            <person name="Maclean D."/>
            <person name="Macfadyen A."/>
        </authorList>
    </citation>
    <scope>NUCLEOTIDE SEQUENCE [LARGE SCALE GENOMIC DNA]</scope>
</reference>
<name>A0AAV1IGT7_9CHLO</name>
<protein>
    <submittedName>
        <fullName evidence="3">Uncharacterized protein</fullName>
    </submittedName>
</protein>
<sequence>MFHKFASSTEQNNMHPLMQRLVRLRRLSDWSPVIVVAALSSDALHLSLILATALSVSNMTADLLFKLGGYIKVWPKYLDICFFITYGVTLILSYTISASFVQRWLQVITQGGVFLLITLGILCRRPFTADIAKETVPEQLWGTAGFRKTSYFLSWLWSALFLIMTVSYVITAATNANGHHDNGLNIAFNYVVPIGFLIGGILFTKWYAARLAARREAAAKESSGTAANGQPDLPKDLADDQHDIHPVPKEEV</sequence>
<keyword evidence="2" id="KW-0812">Transmembrane</keyword>
<comment type="caution">
    <text evidence="3">The sequence shown here is derived from an EMBL/GenBank/DDBJ whole genome shotgun (WGS) entry which is preliminary data.</text>
</comment>
<feature type="region of interest" description="Disordered" evidence="1">
    <location>
        <begin position="219"/>
        <end position="252"/>
    </location>
</feature>
<feature type="transmembrane region" description="Helical" evidence="2">
    <location>
        <begin position="190"/>
        <end position="208"/>
    </location>
</feature>
<dbReference type="EMBL" id="CAUYUE010000013">
    <property type="protein sequence ID" value="CAK0786026.1"/>
    <property type="molecule type" value="Genomic_DNA"/>
</dbReference>
<keyword evidence="2" id="KW-1133">Transmembrane helix</keyword>
<dbReference type="AlphaFoldDB" id="A0AAV1IGT7"/>